<dbReference type="InterPro" id="IPR050072">
    <property type="entry name" value="Peptidase_M20A"/>
</dbReference>
<dbReference type="RefSeq" id="WP_284304858.1">
    <property type="nucleotide sequence ID" value="NZ_BSUO01000001.1"/>
</dbReference>
<keyword evidence="2" id="KW-1185">Reference proteome</keyword>
<evidence type="ECO:0000313" key="1">
    <source>
        <dbReference type="EMBL" id="GMA41301.1"/>
    </source>
</evidence>
<protein>
    <recommendedName>
        <fullName evidence="3">Acetylornithine deacetylase</fullName>
    </recommendedName>
</protein>
<comment type="caution">
    <text evidence="1">The sequence shown here is derived from an EMBL/GenBank/DDBJ whole genome shotgun (WGS) entry which is preliminary data.</text>
</comment>
<gene>
    <name evidence="1" type="ORF">GCM10025883_33460</name>
</gene>
<reference evidence="2" key="1">
    <citation type="journal article" date="2019" name="Int. J. Syst. Evol. Microbiol.">
        <title>The Global Catalogue of Microorganisms (GCM) 10K type strain sequencing project: providing services to taxonomists for standard genome sequencing and annotation.</title>
        <authorList>
            <consortium name="The Broad Institute Genomics Platform"/>
            <consortium name="The Broad Institute Genome Sequencing Center for Infectious Disease"/>
            <person name="Wu L."/>
            <person name="Ma J."/>
        </authorList>
    </citation>
    <scope>NUCLEOTIDE SEQUENCE [LARGE SCALE GENOMIC DNA]</scope>
    <source>
        <strain evidence="2">NBRC 113072</strain>
    </source>
</reference>
<evidence type="ECO:0008006" key="3">
    <source>
        <dbReference type="Google" id="ProtNLM"/>
    </source>
</evidence>
<sequence length="108" mass="11214">MTDAPASLSWITRLMEFDTTSRGANRPLIDDVAGALAELGLEPHIRPSDQEGKANLVVTIPDRDGGKDGGVVLSGHTDVVPVDGQEWTSEPFSPRCATAACTGAGPAT</sequence>
<dbReference type="PANTHER" id="PTHR43808">
    <property type="entry name" value="ACETYLORNITHINE DEACETYLASE"/>
    <property type="match status" value="1"/>
</dbReference>
<organism evidence="1 2">
    <name type="scientific">Mobilicoccus caccae</name>
    <dbReference type="NCBI Taxonomy" id="1859295"/>
    <lineage>
        <taxon>Bacteria</taxon>
        <taxon>Bacillati</taxon>
        <taxon>Actinomycetota</taxon>
        <taxon>Actinomycetes</taxon>
        <taxon>Micrococcales</taxon>
        <taxon>Dermatophilaceae</taxon>
        <taxon>Mobilicoccus</taxon>
    </lineage>
</organism>
<dbReference type="Proteomes" id="UP001157126">
    <property type="component" value="Unassembled WGS sequence"/>
</dbReference>
<name>A0ABQ6IV43_9MICO</name>
<accession>A0ABQ6IV43</accession>
<dbReference type="Gene3D" id="3.40.630.10">
    <property type="entry name" value="Zn peptidases"/>
    <property type="match status" value="1"/>
</dbReference>
<proteinExistence type="predicted"/>
<dbReference type="PANTHER" id="PTHR43808:SF31">
    <property type="entry name" value="N-ACETYL-L-CITRULLINE DEACETYLASE"/>
    <property type="match status" value="1"/>
</dbReference>
<evidence type="ECO:0000313" key="2">
    <source>
        <dbReference type="Proteomes" id="UP001157126"/>
    </source>
</evidence>
<dbReference type="EMBL" id="BSUO01000001">
    <property type="protein sequence ID" value="GMA41301.1"/>
    <property type="molecule type" value="Genomic_DNA"/>
</dbReference>
<dbReference type="SUPFAM" id="SSF53187">
    <property type="entry name" value="Zn-dependent exopeptidases"/>
    <property type="match status" value="1"/>
</dbReference>